<evidence type="ECO:0000256" key="2">
    <source>
        <dbReference type="ARBA" id="ARBA00022723"/>
    </source>
</evidence>
<organism evidence="7 8">
    <name type="scientific">Cynoglossus semilaevis</name>
    <name type="common">Tongue sole</name>
    <dbReference type="NCBI Taxonomy" id="244447"/>
    <lineage>
        <taxon>Eukaryota</taxon>
        <taxon>Metazoa</taxon>
        <taxon>Chordata</taxon>
        <taxon>Craniata</taxon>
        <taxon>Vertebrata</taxon>
        <taxon>Euteleostomi</taxon>
        <taxon>Actinopterygii</taxon>
        <taxon>Neopterygii</taxon>
        <taxon>Teleostei</taxon>
        <taxon>Neoteleostei</taxon>
        <taxon>Acanthomorphata</taxon>
        <taxon>Carangaria</taxon>
        <taxon>Pleuronectiformes</taxon>
        <taxon>Pleuronectoidei</taxon>
        <taxon>Cynoglossidae</taxon>
        <taxon>Cynoglossinae</taxon>
        <taxon>Cynoglossus</taxon>
    </lineage>
</organism>
<reference evidence="7" key="2">
    <citation type="submission" date="2025-08" db="UniProtKB">
        <authorList>
            <consortium name="Ensembl"/>
        </authorList>
    </citation>
    <scope>IDENTIFICATION</scope>
</reference>
<evidence type="ECO:0000256" key="1">
    <source>
        <dbReference type="ARBA" id="ARBA00007119"/>
    </source>
</evidence>
<feature type="binding site" description="proximal binding residue" evidence="5">
    <location>
        <position position="354"/>
    </location>
    <ligand>
        <name>heme b</name>
        <dbReference type="ChEBI" id="CHEBI:60344"/>
    </ligand>
    <ligandPart>
        <name>Fe</name>
        <dbReference type="ChEBI" id="CHEBI:18248"/>
    </ligandPart>
</feature>
<reference evidence="7" key="3">
    <citation type="submission" date="2025-09" db="UniProtKB">
        <authorList>
            <consortium name="Ensembl"/>
        </authorList>
    </citation>
    <scope>IDENTIFICATION</scope>
</reference>
<dbReference type="InterPro" id="IPR037217">
    <property type="entry name" value="Trp/Indoleamine_2_3_dOase-like"/>
</dbReference>
<evidence type="ECO:0000256" key="3">
    <source>
        <dbReference type="ARBA" id="ARBA00023004"/>
    </source>
</evidence>
<sequence>TRTLRTTDMDALKADLDAFGISEEFGFVQEQQLTDLPDYYKKWLDLANNLTQLIESRELRDMVHRMPVLSPHLLTSYEELRLAHLVLGLITMGYVWQEKNTPVLPKTLALPFWLVSRRLGVPPILTYADVVLYNWKFREPTGNMDIGNLDLRFPFPGGETSRWFFIVSLLVEGAAGPGIMGALMVMRAMKTFDLDGVEKGLIQVTYSLKKMKELFALMHRESKPLVRFRGGMACFFQSYISGASKCFRWKNSPLLPRGLLYEGVSDEPIRLSGLSAAQSSTIQCFDALLCIQHEDEAAYLKSMRDYMPPDHVQLIEALSTCPSLRNFIFSRPRSDLRRVYNGCVSALVDFRNYHINTVAKYIIVPANQRCLLGGACVAQKKGSGGTNPLVFLKNVRDATEKSIQYDV</sequence>
<dbReference type="Gene3D" id="1.20.58.480">
    <property type="match status" value="1"/>
</dbReference>
<dbReference type="OMA" id="WHQYSGG"/>
<evidence type="ECO:0000256" key="5">
    <source>
        <dbReference type="PIRSR" id="PIRSR600898-1"/>
    </source>
</evidence>
<dbReference type="GO" id="GO:0046872">
    <property type="term" value="F:metal ion binding"/>
    <property type="evidence" value="ECO:0007669"/>
    <property type="project" value="UniProtKB-KW"/>
</dbReference>
<dbReference type="GO" id="GO:0004833">
    <property type="term" value="F:L-tryptophan 2,3-dioxygenase activity"/>
    <property type="evidence" value="ECO:0007669"/>
    <property type="project" value="TreeGrafter"/>
</dbReference>
<proteinExistence type="inferred from homology"/>
<keyword evidence="4" id="KW-0823">Tryptophan catabolism</keyword>
<keyword evidence="3 5" id="KW-0408">Iron</keyword>
<keyword evidence="6" id="KW-0812">Transmembrane</keyword>
<evidence type="ECO:0000256" key="4">
    <source>
        <dbReference type="ARBA" id="ARBA00023079"/>
    </source>
</evidence>
<keyword evidence="6" id="KW-1133">Transmembrane helix</keyword>
<dbReference type="AlphaFoldDB" id="A0A3P8WHW3"/>
<evidence type="ECO:0000313" key="8">
    <source>
        <dbReference type="Proteomes" id="UP000265120"/>
    </source>
</evidence>
<accession>A0A3P8WHW3</accession>
<dbReference type="PANTHER" id="PTHR28657:SF2">
    <property type="entry name" value="INDOLEAMINE 2,3-DIOXYGENASE 1"/>
    <property type="match status" value="1"/>
</dbReference>
<dbReference type="STRING" id="244447.ENSCSEP00000024240"/>
<dbReference type="InterPro" id="IPR000898">
    <property type="entry name" value="Indolamine_dOase"/>
</dbReference>
<comment type="similarity">
    <text evidence="1">Belongs to the indoleamine 2,3-dioxygenase family.</text>
</comment>
<keyword evidence="8" id="KW-1185">Reference proteome</keyword>
<dbReference type="Ensembl" id="ENSCSET00000024566.1">
    <property type="protein sequence ID" value="ENSCSEP00000024240.1"/>
    <property type="gene ID" value="ENSCSEG00000015449.1"/>
</dbReference>
<feature type="transmembrane region" description="Helical" evidence="6">
    <location>
        <begin position="163"/>
        <end position="185"/>
    </location>
</feature>
<evidence type="ECO:0000313" key="7">
    <source>
        <dbReference type="Ensembl" id="ENSCSEP00000024240.1"/>
    </source>
</evidence>
<dbReference type="SUPFAM" id="SSF140959">
    <property type="entry name" value="Indolic compounds 2,3-dioxygenase-like"/>
    <property type="match status" value="1"/>
</dbReference>
<dbReference type="Pfam" id="PF01231">
    <property type="entry name" value="IDO"/>
    <property type="match status" value="1"/>
</dbReference>
<dbReference type="GO" id="GO:0020037">
    <property type="term" value="F:heme binding"/>
    <property type="evidence" value="ECO:0007669"/>
    <property type="project" value="InterPro"/>
</dbReference>
<dbReference type="PANTHER" id="PTHR28657">
    <property type="entry name" value="INDOLEAMINE 2,3-DIOXYGENASE"/>
    <property type="match status" value="1"/>
</dbReference>
<dbReference type="GO" id="GO:0033754">
    <property type="term" value="F:indoleamine 2,3-dioxygenase activity"/>
    <property type="evidence" value="ECO:0007669"/>
    <property type="project" value="TreeGrafter"/>
</dbReference>
<dbReference type="GO" id="GO:0019441">
    <property type="term" value="P:L-tryptophan catabolic process to kynurenine"/>
    <property type="evidence" value="ECO:0007669"/>
    <property type="project" value="InterPro"/>
</dbReference>
<dbReference type="InParanoid" id="A0A3P8WHW3"/>
<keyword evidence="5" id="KW-0349">Heme</keyword>
<dbReference type="GO" id="GO:0005737">
    <property type="term" value="C:cytoplasm"/>
    <property type="evidence" value="ECO:0007669"/>
    <property type="project" value="TreeGrafter"/>
</dbReference>
<dbReference type="Proteomes" id="UP000265120">
    <property type="component" value="Chromosome 12"/>
</dbReference>
<name>A0A3P8WHW3_CYNSE</name>
<reference evidence="7 8" key="1">
    <citation type="journal article" date="2014" name="Nat. Genet.">
        <title>Whole-genome sequence of a flatfish provides insights into ZW sex chromosome evolution and adaptation to a benthic lifestyle.</title>
        <authorList>
            <person name="Chen S."/>
            <person name="Zhang G."/>
            <person name="Shao C."/>
            <person name="Huang Q."/>
            <person name="Liu G."/>
            <person name="Zhang P."/>
            <person name="Song W."/>
            <person name="An N."/>
            <person name="Chalopin D."/>
            <person name="Volff J.N."/>
            <person name="Hong Y."/>
            <person name="Li Q."/>
            <person name="Sha Z."/>
            <person name="Zhou H."/>
            <person name="Xie M."/>
            <person name="Yu Q."/>
            <person name="Liu Y."/>
            <person name="Xiang H."/>
            <person name="Wang N."/>
            <person name="Wu K."/>
            <person name="Yang C."/>
            <person name="Zhou Q."/>
            <person name="Liao X."/>
            <person name="Yang L."/>
            <person name="Hu Q."/>
            <person name="Zhang J."/>
            <person name="Meng L."/>
            <person name="Jin L."/>
            <person name="Tian Y."/>
            <person name="Lian J."/>
            <person name="Yang J."/>
            <person name="Miao G."/>
            <person name="Liu S."/>
            <person name="Liang Z."/>
            <person name="Yan F."/>
            <person name="Li Y."/>
            <person name="Sun B."/>
            <person name="Zhang H."/>
            <person name="Zhang J."/>
            <person name="Zhu Y."/>
            <person name="Du M."/>
            <person name="Zhao Y."/>
            <person name="Schartl M."/>
            <person name="Tang Q."/>
            <person name="Wang J."/>
        </authorList>
    </citation>
    <scope>NUCLEOTIDE SEQUENCE</scope>
</reference>
<keyword evidence="2 5" id="KW-0479">Metal-binding</keyword>
<dbReference type="GeneTree" id="ENSGT00940000164380"/>
<protein>
    <submittedName>
        <fullName evidence="7">Indoleamine 2,3-dioxygenase 2-like</fullName>
    </submittedName>
</protein>
<dbReference type="GO" id="GO:0034354">
    <property type="term" value="P:'de novo' NAD+ biosynthetic process from L-tryptophan"/>
    <property type="evidence" value="ECO:0007669"/>
    <property type="project" value="TreeGrafter"/>
</dbReference>
<keyword evidence="6" id="KW-0472">Membrane</keyword>
<evidence type="ECO:0000256" key="6">
    <source>
        <dbReference type="SAM" id="Phobius"/>
    </source>
</evidence>